<protein>
    <submittedName>
        <fullName evidence="9">ABC transporter substrate-binding protein</fullName>
    </submittedName>
</protein>
<evidence type="ECO:0000256" key="3">
    <source>
        <dbReference type="ARBA" id="ARBA00022448"/>
    </source>
</evidence>
<feature type="chain" id="PRO_5018258414" evidence="7">
    <location>
        <begin position="27"/>
        <end position="328"/>
    </location>
</feature>
<keyword evidence="10" id="KW-1185">Reference proteome</keyword>
<feature type="coiled-coil region" evidence="5">
    <location>
        <begin position="169"/>
        <end position="196"/>
    </location>
</feature>
<evidence type="ECO:0000256" key="4">
    <source>
        <dbReference type="ARBA" id="ARBA00022729"/>
    </source>
</evidence>
<accession>A0A3M8DJT6</accession>
<evidence type="ECO:0000313" key="9">
    <source>
        <dbReference type="EMBL" id="RNB88284.1"/>
    </source>
</evidence>
<dbReference type="AlphaFoldDB" id="A0A3M8DJT6"/>
<dbReference type="Proteomes" id="UP000269573">
    <property type="component" value="Unassembled WGS sequence"/>
</dbReference>
<proteinExistence type="inferred from homology"/>
<sequence length="328" mass="35661">MKKTAGGIATLLLLFSLMATGCGSQAESNGQNQTNGKSETAAPSSSAPASKTITYLGKEYQVPEKPQKIAVLSVEGLEEMHILGVKPYAAAKDMYVNGIPEEIGDTLNDVQWIESGFQPDKEQLLKLKPDLILGSARMDAEALKPIQEIAPTIPLSFSGNDSEANIMVVGEVTGKVEEAKKAIEDYKQQLQASKEKIGAALQGKNVMYLRISTQYGLGAYSKDTTYNQVLYGGLGLEVPALIEPIKRREEIPLEKLAQANPDYIFALVPINDMKAMDELKKKPLWNQINAVKDGHVFVNPVHPDLFGAPLLSKKRFVEQVTSSITSAK</sequence>
<comment type="caution">
    <text evidence="9">The sequence shown here is derived from an EMBL/GenBank/DDBJ whole genome shotgun (WGS) entry which is preliminary data.</text>
</comment>
<evidence type="ECO:0000259" key="8">
    <source>
        <dbReference type="PROSITE" id="PS50983"/>
    </source>
</evidence>
<evidence type="ECO:0000256" key="1">
    <source>
        <dbReference type="ARBA" id="ARBA00004196"/>
    </source>
</evidence>
<dbReference type="GO" id="GO:0030288">
    <property type="term" value="C:outer membrane-bounded periplasmic space"/>
    <property type="evidence" value="ECO:0007669"/>
    <property type="project" value="TreeGrafter"/>
</dbReference>
<dbReference type="InterPro" id="IPR002491">
    <property type="entry name" value="ABC_transptr_periplasmic_BD"/>
</dbReference>
<evidence type="ECO:0000256" key="6">
    <source>
        <dbReference type="SAM" id="MobiDB-lite"/>
    </source>
</evidence>
<feature type="signal peptide" evidence="7">
    <location>
        <begin position="1"/>
        <end position="26"/>
    </location>
</feature>
<keyword evidence="3" id="KW-0813">Transport</keyword>
<dbReference type="PANTHER" id="PTHR30532">
    <property type="entry name" value="IRON III DICITRATE-BINDING PERIPLASMIC PROTEIN"/>
    <property type="match status" value="1"/>
</dbReference>
<evidence type="ECO:0000256" key="7">
    <source>
        <dbReference type="SAM" id="SignalP"/>
    </source>
</evidence>
<organism evidence="9 10">
    <name type="scientific">Brevibacillus nitrificans</name>
    <dbReference type="NCBI Taxonomy" id="651560"/>
    <lineage>
        <taxon>Bacteria</taxon>
        <taxon>Bacillati</taxon>
        <taxon>Bacillota</taxon>
        <taxon>Bacilli</taxon>
        <taxon>Bacillales</taxon>
        <taxon>Paenibacillaceae</taxon>
        <taxon>Brevibacillus</taxon>
    </lineage>
</organism>
<keyword evidence="5" id="KW-0175">Coiled coil</keyword>
<dbReference type="GO" id="GO:1901678">
    <property type="term" value="P:iron coordination entity transport"/>
    <property type="evidence" value="ECO:0007669"/>
    <property type="project" value="UniProtKB-ARBA"/>
</dbReference>
<feature type="domain" description="Fe/B12 periplasmic-binding" evidence="8">
    <location>
        <begin position="68"/>
        <end position="328"/>
    </location>
</feature>
<evidence type="ECO:0000256" key="5">
    <source>
        <dbReference type="SAM" id="Coils"/>
    </source>
</evidence>
<dbReference type="InterPro" id="IPR051313">
    <property type="entry name" value="Bact_iron-sidero_bind"/>
</dbReference>
<comment type="subcellular location">
    <subcellularLocation>
        <location evidence="1">Cell envelope</location>
    </subcellularLocation>
</comment>
<dbReference type="PROSITE" id="PS50983">
    <property type="entry name" value="FE_B12_PBP"/>
    <property type="match status" value="1"/>
</dbReference>
<reference evidence="9 10" key="1">
    <citation type="submission" date="2018-10" db="EMBL/GenBank/DDBJ databases">
        <title>Phylogenomics of Brevibacillus.</title>
        <authorList>
            <person name="Dunlap C."/>
        </authorList>
    </citation>
    <scope>NUCLEOTIDE SEQUENCE [LARGE SCALE GENOMIC DNA]</scope>
    <source>
        <strain evidence="9 10">JCM 15774</strain>
    </source>
</reference>
<gene>
    <name evidence="9" type="ORF">EDM59_03905</name>
</gene>
<name>A0A3M8DJT6_9BACL</name>
<dbReference type="Gene3D" id="3.40.50.1980">
    <property type="entry name" value="Nitrogenase molybdenum iron protein domain"/>
    <property type="match status" value="2"/>
</dbReference>
<dbReference type="Pfam" id="PF01497">
    <property type="entry name" value="Peripla_BP_2"/>
    <property type="match status" value="1"/>
</dbReference>
<evidence type="ECO:0000256" key="2">
    <source>
        <dbReference type="ARBA" id="ARBA00008814"/>
    </source>
</evidence>
<feature type="region of interest" description="Disordered" evidence="6">
    <location>
        <begin position="25"/>
        <end position="49"/>
    </location>
</feature>
<feature type="compositionally biased region" description="Polar residues" evidence="6">
    <location>
        <begin position="25"/>
        <end position="38"/>
    </location>
</feature>
<evidence type="ECO:0000313" key="10">
    <source>
        <dbReference type="Proteomes" id="UP000269573"/>
    </source>
</evidence>
<keyword evidence="4 7" id="KW-0732">Signal</keyword>
<dbReference type="PROSITE" id="PS51257">
    <property type="entry name" value="PROKAR_LIPOPROTEIN"/>
    <property type="match status" value="1"/>
</dbReference>
<dbReference type="SUPFAM" id="SSF53807">
    <property type="entry name" value="Helical backbone' metal receptor"/>
    <property type="match status" value="1"/>
</dbReference>
<dbReference type="RefSeq" id="WP_122922403.1">
    <property type="nucleotide sequence ID" value="NZ_RHHU01000003.1"/>
</dbReference>
<comment type="similarity">
    <text evidence="2">Belongs to the bacterial solute-binding protein 8 family.</text>
</comment>
<dbReference type="EMBL" id="RHHU01000003">
    <property type="protein sequence ID" value="RNB88284.1"/>
    <property type="molecule type" value="Genomic_DNA"/>
</dbReference>
<dbReference type="PANTHER" id="PTHR30532:SF10">
    <property type="entry name" value="IRON-UPTAKE SYSTEM-BINDING PROTEIN"/>
    <property type="match status" value="1"/>
</dbReference>